<comment type="caution">
    <text evidence="5">The sequence shown here is derived from an EMBL/GenBank/DDBJ whole genome shotgun (WGS) entry which is preliminary data.</text>
</comment>
<sequence length="646" mass="69227">MLRPFQIVGQRIPSSLLSKKKGDTSPAKDQEQVLRSTKILSVSAPESALLPPDIITQSATDAQLVGGTLNPESLEQTATAINRWYADNGYVLNSVTGATLIPSATNDDNDANNTEGRVELKVNEVKLAKSSQNSFPVKLRLVQRVDSDSDTNDQNSLITLPSQSGETSTLFKSISGCTRPKKIARMTKLEPGRHLRILPDRWSRLVAFPGGMFGAGGGRSAIFSNIHAVRPIPEESPQGNAVSVEIIASENKPYAALEYGVTKSLYSDKWEGEFDLKHTNAFGGGEVATINVRKGQSNGRKNGRNADRDDNNKWAQRLNDGPLSWRMSVKDSYAGYDLNLFHENVGAGGRRKKHQTASNKGAEGDVLSDAAGGNPMRVGGTMRLRLPSSMKRKFKANVVSATFERINAQSIASASVGVGPYRFKPFRSLYSSISASMTSGVSNSDGSAGALPYAAGALTSHQSVPFKSSPVTLNVRHIASGGTKNLPRHEAVSLGLSSKVRGYKYNCQGQKIDTSSIEEEEQQAEHGTWQALKKLCSGGKGANVNPQIAISKALSGTIELRVPFQAASEGGSQPILSGTFLLFGDWSLTQAHTQSLATEKENRPARFSSAGVGLRKVVQGIPLKVDACVTEHGSRGIFFGIGGHDF</sequence>
<reference evidence="5" key="1">
    <citation type="submission" date="2023-06" db="EMBL/GenBank/DDBJ databases">
        <title>Survivors Of The Sea: Transcriptome response of Skeletonema marinoi to long-term dormancy.</title>
        <authorList>
            <person name="Pinder M.I.M."/>
            <person name="Kourtchenko O."/>
            <person name="Robertson E.K."/>
            <person name="Larsson T."/>
            <person name="Maumus F."/>
            <person name="Osuna-Cruz C.M."/>
            <person name="Vancaester E."/>
            <person name="Stenow R."/>
            <person name="Vandepoele K."/>
            <person name="Ploug H."/>
            <person name="Bruchert V."/>
            <person name="Godhe A."/>
            <person name="Topel M."/>
        </authorList>
    </citation>
    <scope>NUCLEOTIDE SEQUENCE</scope>
    <source>
        <strain evidence="5">R05AC</strain>
    </source>
</reference>
<dbReference type="AlphaFoldDB" id="A0AAD8YE93"/>
<dbReference type="Gene3D" id="2.40.160.50">
    <property type="entry name" value="membrane protein fhac: a member of the omp85/tpsb transporter family"/>
    <property type="match status" value="1"/>
</dbReference>
<accession>A0AAD8YE93</accession>
<evidence type="ECO:0000256" key="1">
    <source>
        <dbReference type="ARBA" id="ARBA00004370"/>
    </source>
</evidence>
<dbReference type="Pfam" id="PF01103">
    <property type="entry name" value="Omp85"/>
    <property type="match status" value="1"/>
</dbReference>
<protein>
    <recommendedName>
        <fullName evidence="4">Bacterial surface antigen (D15) domain-containing protein</fullName>
    </recommendedName>
</protein>
<keyword evidence="6" id="KW-1185">Reference proteome</keyword>
<dbReference type="InterPro" id="IPR000184">
    <property type="entry name" value="Bac_surfAg_D15"/>
</dbReference>
<gene>
    <name evidence="5" type="ORF">QTG54_004200</name>
</gene>
<feature type="domain" description="Bacterial surface antigen (D15)" evidence="4">
    <location>
        <begin position="428"/>
        <end position="642"/>
    </location>
</feature>
<dbReference type="EMBL" id="JATAAI010000006">
    <property type="protein sequence ID" value="KAK1744909.1"/>
    <property type="molecule type" value="Genomic_DNA"/>
</dbReference>
<evidence type="ECO:0000259" key="4">
    <source>
        <dbReference type="Pfam" id="PF01103"/>
    </source>
</evidence>
<feature type="region of interest" description="Disordered" evidence="3">
    <location>
        <begin position="291"/>
        <end position="314"/>
    </location>
</feature>
<feature type="region of interest" description="Disordered" evidence="3">
    <location>
        <begin position="347"/>
        <end position="376"/>
    </location>
</feature>
<dbReference type="GO" id="GO:0019867">
    <property type="term" value="C:outer membrane"/>
    <property type="evidence" value="ECO:0007669"/>
    <property type="project" value="InterPro"/>
</dbReference>
<evidence type="ECO:0000256" key="2">
    <source>
        <dbReference type="ARBA" id="ARBA00023136"/>
    </source>
</evidence>
<name>A0AAD8YE93_9STRA</name>
<evidence type="ECO:0000313" key="6">
    <source>
        <dbReference type="Proteomes" id="UP001224775"/>
    </source>
</evidence>
<evidence type="ECO:0000313" key="5">
    <source>
        <dbReference type="EMBL" id="KAK1744909.1"/>
    </source>
</evidence>
<organism evidence="5 6">
    <name type="scientific">Skeletonema marinoi</name>
    <dbReference type="NCBI Taxonomy" id="267567"/>
    <lineage>
        <taxon>Eukaryota</taxon>
        <taxon>Sar</taxon>
        <taxon>Stramenopiles</taxon>
        <taxon>Ochrophyta</taxon>
        <taxon>Bacillariophyta</taxon>
        <taxon>Coscinodiscophyceae</taxon>
        <taxon>Thalassiosirophycidae</taxon>
        <taxon>Thalassiosirales</taxon>
        <taxon>Skeletonemataceae</taxon>
        <taxon>Skeletonema</taxon>
        <taxon>Skeletonema marinoi-dohrnii complex</taxon>
    </lineage>
</organism>
<dbReference type="Gene3D" id="3.10.20.310">
    <property type="entry name" value="membrane protein fhac"/>
    <property type="match status" value="1"/>
</dbReference>
<keyword evidence="2" id="KW-0472">Membrane</keyword>
<dbReference type="Proteomes" id="UP001224775">
    <property type="component" value="Unassembled WGS sequence"/>
</dbReference>
<proteinExistence type="predicted"/>
<evidence type="ECO:0000256" key="3">
    <source>
        <dbReference type="SAM" id="MobiDB-lite"/>
    </source>
</evidence>
<comment type="subcellular location">
    <subcellularLocation>
        <location evidence="1">Membrane</location>
    </subcellularLocation>
</comment>